<evidence type="ECO:0000256" key="1">
    <source>
        <dbReference type="ARBA" id="ARBA00004571"/>
    </source>
</evidence>
<organism evidence="16 17">
    <name type="scientific">Seongchinamella unica</name>
    <dbReference type="NCBI Taxonomy" id="2547392"/>
    <lineage>
        <taxon>Bacteria</taxon>
        <taxon>Pseudomonadati</taxon>
        <taxon>Pseudomonadota</taxon>
        <taxon>Gammaproteobacteria</taxon>
        <taxon>Cellvibrionales</taxon>
        <taxon>Halieaceae</taxon>
        <taxon>Seongchinamella</taxon>
    </lineage>
</organism>
<keyword evidence="3 11" id="KW-1134">Transmembrane beta strand</keyword>
<dbReference type="Gene3D" id="2.40.170.20">
    <property type="entry name" value="TonB-dependent receptor, beta-barrel domain"/>
    <property type="match status" value="1"/>
</dbReference>
<name>A0A4R5LMZ1_9GAMM</name>
<dbReference type="InterPro" id="IPR036942">
    <property type="entry name" value="Beta-barrel_TonB_sf"/>
</dbReference>
<keyword evidence="2 11" id="KW-0813">Transport</keyword>
<evidence type="ECO:0000313" key="16">
    <source>
        <dbReference type="EMBL" id="TDG11314.1"/>
    </source>
</evidence>
<dbReference type="GO" id="GO:0006826">
    <property type="term" value="P:iron ion transport"/>
    <property type="evidence" value="ECO:0007669"/>
    <property type="project" value="UniProtKB-KW"/>
</dbReference>
<sequence length="761" mass="83557">MIKIPRQKLAVSLLPLPLAIGLLAVPSQAETSLEEVLVTAQKRTENLQDVPISITAYTEESLNILRIENVADLGPTTPGLVTAPAAGIASGTRIWIRGIGSAQVSIGIDPRVALYTDGVYLGKTPGLAFDALEMERIEVLKGPQGTLYGRNAVGGAINLISRKASTESFSGKLKVGAGNYNLEEANGYINVPLSQSVAVKLSGMTRSRDGWVENKGPGPDFNGRDAEAWRADLRWEPLSTLSFDVAYEKNEADLEPQYSQSVFGDGTIGPGLGSLINPPETNDRLDKVTTAYALEKSHLDLEAYSVFAGWDFADQHSVRLIGSYRKADATDSRGFWPETDGSLLPWTDRIVSTTGQNHVLNDHKQYSLELNFEGKIADGLDYTAGLFYFNEDTGAGEDYTLTKDLVDFFSPSAVRSAGRIETDAYAVFGTLNWTPGAFGERLHVTVGGRYSEDKREGKVKTFVNQGPLPDFSALVFTYDTATGLPFSDNRESNTWDNFDPQIILQYDLNDNANVYASYSTAYRSGGYNTDATTLEGFTFDKEDMEAFELGYKSELMNGRLRLNMAVFYYDQSNIQVTEQDPAHPVRQNVFNTDGDSKGFEIEATAQLINDLTASLGYAYLDAQQDSYEAVFRPGTPDEVTVVNEGGSSGAPENSVFANFNYRRDVSWGELMANLNYSYTDSYDVTPGTELMSVSLLDARIATRWDMGDSGALTLAVWGKNLLDDEYHLDRINFSEIDGFNAPDVAWFGDPLTYGVELSYEF</sequence>
<keyword evidence="10 11" id="KW-0998">Cell outer membrane</keyword>
<evidence type="ECO:0000256" key="8">
    <source>
        <dbReference type="ARBA" id="ARBA00023077"/>
    </source>
</evidence>
<evidence type="ECO:0000259" key="14">
    <source>
        <dbReference type="Pfam" id="PF00593"/>
    </source>
</evidence>
<dbReference type="PANTHER" id="PTHR32552:SF81">
    <property type="entry name" value="TONB-DEPENDENT OUTER MEMBRANE RECEPTOR"/>
    <property type="match status" value="1"/>
</dbReference>
<dbReference type="GO" id="GO:0009279">
    <property type="term" value="C:cell outer membrane"/>
    <property type="evidence" value="ECO:0007669"/>
    <property type="project" value="UniProtKB-SubCell"/>
</dbReference>
<keyword evidence="5 11" id="KW-0812">Transmembrane</keyword>
<feature type="domain" description="TonB-dependent receptor-like beta-barrel" evidence="14">
    <location>
        <begin position="271"/>
        <end position="721"/>
    </location>
</feature>
<reference evidence="16 17" key="1">
    <citation type="submission" date="2019-03" db="EMBL/GenBank/DDBJ databases">
        <title>Seongchinamella monodicae gen. nov., sp. nov., a novel member of the Gammaproteobacteria isolated from a tidal mudflat of beach.</title>
        <authorList>
            <person name="Yang H.G."/>
            <person name="Kang J.W."/>
            <person name="Lee S.D."/>
        </authorList>
    </citation>
    <scope>NUCLEOTIDE SEQUENCE [LARGE SCALE GENOMIC DNA]</scope>
    <source>
        <strain evidence="16 17">GH4-78</strain>
    </source>
</reference>
<evidence type="ECO:0000256" key="5">
    <source>
        <dbReference type="ARBA" id="ARBA00022692"/>
    </source>
</evidence>
<dbReference type="Pfam" id="PF07715">
    <property type="entry name" value="Plug"/>
    <property type="match status" value="1"/>
</dbReference>
<keyword evidence="7" id="KW-0406">Ion transport</keyword>
<keyword evidence="9 11" id="KW-0472">Membrane</keyword>
<evidence type="ECO:0000256" key="6">
    <source>
        <dbReference type="ARBA" id="ARBA00023004"/>
    </source>
</evidence>
<dbReference type="SUPFAM" id="SSF56935">
    <property type="entry name" value="Porins"/>
    <property type="match status" value="1"/>
</dbReference>
<evidence type="ECO:0000256" key="2">
    <source>
        <dbReference type="ARBA" id="ARBA00022448"/>
    </source>
</evidence>
<dbReference type="InterPro" id="IPR000531">
    <property type="entry name" value="Beta-barrel_TonB"/>
</dbReference>
<keyword evidence="13" id="KW-0732">Signal</keyword>
<evidence type="ECO:0000313" key="17">
    <source>
        <dbReference type="Proteomes" id="UP000295554"/>
    </source>
</evidence>
<evidence type="ECO:0000256" key="7">
    <source>
        <dbReference type="ARBA" id="ARBA00023065"/>
    </source>
</evidence>
<evidence type="ECO:0000256" key="9">
    <source>
        <dbReference type="ARBA" id="ARBA00023136"/>
    </source>
</evidence>
<keyword evidence="8 12" id="KW-0798">TonB box</keyword>
<dbReference type="Pfam" id="PF00593">
    <property type="entry name" value="TonB_dep_Rec_b-barrel"/>
    <property type="match status" value="1"/>
</dbReference>
<gene>
    <name evidence="16" type="ORF">E2F43_18840</name>
</gene>
<feature type="signal peptide" evidence="13">
    <location>
        <begin position="1"/>
        <end position="29"/>
    </location>
</feature>
<protein>
    <submittedName>
        <fullName evidence="16">TonB-dependent receptor</fullName>
    </submittedName>
</protein>
<dbReference type="OrthoDB" id="7051185at2"/>
<dbReference type="AlphaFoldDB" id="A0A4R5LMZ1"/>
<feature type="domain" description="TonB-dependent receptor plug" evidence="15">
    <location>
        <begin position="47"/>
        <end position="156"/>
    </location>
</feature>
<comment type="caution">
    <text evidence="16">The sequence shown here is derived from an EMBL/GenBank/DDBJ whole genome shotgun (WGS) entry which is preliminary data.</text>
</comment>
<comment type="similarity">
    <text evidence="11 12">Belongs to the TonB-dependent receptor family.</text>
</comment>
<dbReference type="RefSeq" id="WP_133215658.1">
    <property type="nucleotide sequence ID" value="NZ_SMSE01000007.1"/>
</dbReference>
<evidence type="ECO:0000256" key="13">
    <source>
        <dbReference type="SAM" id="SignalP"/>
    </source>
</evidence>
<dbReference type="EMBL" id="SMSE01000007">
    <property type="protein sequence ID" value="TDG11314.1"/>
    <property type="molecule type" value="Genomic_DNA"/>
</dbReference>
<dbReference type="PROSITE" id="PS52016">
    <property type="entry name" value="TONB_DEPENDENT_REC_3"/>
    <property type="match status" value="1"/>
</dbReference>
<comment type="subcellular location">
    <subcellularLocation>
        <location evidence="1 11">Cell outer membrane</location>
        <topology evidence="1 11">Multi-pass membrane protein</topology>
    </subcellularLocation>
</comment>
<evidence type="ECO:0000256" key="12">
    <source>
        <dbReference type="RuleBase" id="RU003357"/>
    </source>
</evidence>
<evidence type="ECO:0000256" key="4">
    <source>
        <dbReference type="ARBA" id="ARBA00022496"/>
    </source>
</evidence>
<evidence type="ECO:0000256" key="3">
    <source>
        <dbReference type="ARBA" id="ARBA00022452"/>
    </source>
</evidence>
<accession>A0A4R5LMZ1</accession>
<proteinExistence type="inferred from homology"/>
<keyword evidence="17" id="KW-1185">Reference proteome</keyword>
<dbReference type="PANTHER" id="PTHR32552">
    <property type="entry name" value="FERRICHROME IRON RECEPTOR-RELATED"/>
    <property type="match status" value="1"/>
</dbReference>
<evidence type="ECO:0000259" key="15">
    <source>
        <dbReference type="Pfam" id="PF07715"/>
    </source>
</evidence>
<dbReference type="InterPro" id="IPR039426">
    <property type="entry name" value="TonB-dep_rcpt-like"/>
</dbReference>
<evidence type="ECO:0000256" key="10">
    <source>
        <dbReference type="ARBA" id="ARBA00023237"/>
    </source>
</evidence>
<keyword evidence="6" id="KW-0408">Iron</keyword>
<dbReference type="InterPro" id="IPR012910">
    <property type="entry name" value="Plug_dom"/>
</dbReference>
<dbReference type="Proteomes" id="UP000295554">
    <property type="component" value="Unassembled WGS sequence"/>
</dbReference>
<evidence type="ECO:0000256" key="11">
    <source>
        <dbReference type="PROSITE-ProRule" id="PRU01360"/>
    </source>
</evidence>
<feature type="chain" id="PRO_5020707730" evidence="13">
    <location>
        <begin position="30"/>
        <end position="761"/>
    </location>
</feature>
<keyword evidence="4" id="KW-0410">Iron transport</keyword>
<keyword evidence="16" id="KW-0675">Receptor</keyword>